<dbReference type="PANTHER" id="PTHR14418">
    <property type="entry name" value="CONDENSIN COMPLEX SUBUNIT 3-RELATED"/>
    <property type="match status" value="1"/>
</dbReference>
<dbReference type="InterPro" id="IPR016024">
    <property type="entry name" value="ARM-type_fold"/>
</dbReference>
<dbReference type="GO" id="GO:0000793">
    <property type="term" value="C:condensed chromosome"/>
    <property type="evidence" value="ECO:0007669"/>
    <property type="project" value="TreeGrafter"/>
</dbReference>
<dbReference type="Proteomes" id="UP000007797">
    <property type="component" value="Unassembled WGS sequence"/>
</dbReference>
<organism evidence="4 5">
    <name type="scientific">Cavenderia fasciculata</name>
    <name type="common">Slime mold</name>
    <name type="synonym">Dictyostelium fasciculatum</name>
    <dbReference type="NCBI Taxonomy" id="261658"/>
    <lineage>
        <taxon>Eukaryota</taxon>
        <taxon>Amoebozoa</taxon>
        <taxon>Evosea</taxon>
        <taxon>Eumycetozoa</taxon>
        <taxon>Dictyostelia</taxon>
        <taxon>Acytosteliales</taxon>
        <taxon>Cavenderiaceae</taxon>
        <taxon>Cavenderia</taxon>
    </lineage>
</organism>
<dbReference type="InterPro" id="IPR025977">
    <property type="entry name" value="Cnd3_C"/>
</dbReference>
<name>F4PHL2_CACFS</name>
<dbReference type="InterPro" id="IPR011989">
    <property type="entry name" value="ARM-like"/>
</dbReference>
<evidence type="ECO:0000259" key="3">
    <source>
        <dbReference type="Pfam" id="PF12719"/>
    </source>
</evidence>
<comment type="similarity">
    <text evidence="1">Belongs to the CND3 (condensin subunit 3) family.</text>
</comment>
<gene>
    <name evidence="4" type="ORF">DFA_03444</name>
</gene>
<keyword evidence="5" id="KW-1185">Reference proteome</keyword>
<feature type="region of interest" description="Disordered" evidence="2">
    <location>
        <begin position="1"/>
        <end position="24"/>
    </location>
</feature>
<feature type="domain" description="Nuclear condensin complex subunit 3 C-terminal" evidence="3">
    <location>
        <begin position="579"/>
        <end position="721"/>
    </location>
</feature>
<evidence type="ECO:0000256" key="1">
    <source>
        <dbReference type="ARBA" id="ARBA00006533"/>
    </source>
</evidence>
<dbReference type="Pfam" id="PF12719">
    <property type="entry name" value="Cnd3"/>
    <property type="match status" value="1"/>
</dbReference>
<dbReference type="EMBL" id="GL883006">
    <property type="protein sequence ID" value="EGG25196.1"/>
    <property type="molecule type" value="Genomic_DNA"/>
</dbReference>
<protein>
    <recommendedName>
        <fullName evidence="3">Nuclear condensin complex subunit 3 C-terminal domain-containing protein</fullName>
    </recommendedName>
</protein>
<dbReference type="InterPro" id="IPR026003">
    <property type="entry name" value="Cohesin_HEAT"/>
</dbReference>
<dbReference type="GO" id="GO:0000796">
    <property type="term" value="C:condensin complex"/>
    <property type="evidence" value="ECO:0007669"/>
    <property type="project" value="InterPro"/>
</dbReference>
<dbReference type="SUPFAM" id="SSF48371">
    <property type="entry name" value="ARM repeat"/>
    <property type="match status" value="1"/>
</dbReference>
<proteinExistence type="inferred from homology"/>
<dbReference type="InterPro" id="IPR027165">
    <property type="entry name" value="CND3"/>
</dbReference>
<evidence type="ECO:0000256" key="2">
    <source>
        <dbReference type="SAM" id="MobiDB-lite"/>
    </source>
</evidence>
<sequence>MARKSLTSQQTTSNNNNNSNSNNQNQTLKTICEIFKETVGEASELGLKSTFTSSFIQLDKALMRSRDANEFAESFIYPIKLYLCCPSSKDSKTTATCRFISKYLVYLYNSSSSSISTSSQSTTTNNNTANNNNNNNNKNIELIKQKKRQSKDAVLSFLYTVLDSKETVVRHRSLQLLNNILSDPDTKTELFDIDKKSNYMDIKSILDTRCIDKNVNIRLSAVNVTVKYYMNKKDQSYFEEVLEMMDSDSVWNIRNTLLKQIVPFAVAVKFDTLDLIQHVIRRTKDIKLEVRSTAYNILSKWYKMDDFTSEQIIEVISQGLNDPEPKVKEASLDLLTSWLNKLKSENPNHYLYIYLEKIDVVENGPFLERSLLAVYEKAGLDDFALRLCRKDITNEQAFHHKLTVHHLTSVSVPNASKYLLMERLDELLPTLTEYRDILLAHLGEFYVLGQLLEALQSLDFGDEVGRTNMEVFLLQILRVVKCQGVDESSAEKEFQLIKQTLSCLSLVIGIERTFILQMVELLSDLLDPLEVDPNITKLEELEAIDKKSIKNKKEWQTIQTQINQLKQIIQSSKTQAILKCSIITHYLLLNAKKFSNSPEIDGLLQLVILPSIQHPLPNLRKLGVQNLGIFCLHRRNAALNYLNLFEKILETDTPEIQLACLRVVFDIILVFGSPKTIPKETVPLYKMIRKYSQVSTNDETKIICIEGFVKLLYSGIVQDQKYVAYFKIGRTVGQGIELCADQFD</sequence>
<dbReference type="KEGG" id="dfa:DFA_03444"/>
<dbReference type="PANTHER" id="PTHR14418:SF9">
    <property type="entry name" value="NUCLEAR CONDENSIN COMPLEX SUBUNIT 3 C-TERMINAL DOMAIN-CONTAINING PROTEIN"/>
    <property type="match status" value="1"/>
</dbReference>
<dbReference type="Gene3D" id="1.25.10.10">
    <property type="entry name" value="Leucine-rich Repeat Variant"/>
    <property type="match status" value="1"/>
</dbReference>
<dbReference type="RefSeq" id="XP_004363047.1">
    <property type="nucleotide sequence ID" value="XM_004362990.1"/>
</dbReference>
<reference evidence="5" key="1">
    <citation type="journal article" date="2011" name="Genome Res.">
        <title>Phylogeny-wide analysis of social amoeba genomes highlights ancient origins for complex intercellular communication.</title>
        <authorList>
            <person name="Heidel A.J."/>
            <person name="Lawal H.M."/>
            <person name="Felder M."/>
            <person name="Schilde C."/>
            <person name="Helps N.R."/>
            <person name="Tunggal B."/>
            <person name="Rivero F."/>
            <person name="John U."/>
            <person name="Schleicher M."/>
            <person name="Eichinger L."/>
            <person name="Platzer M."/>
            <person name="Noegel A.A."/>
            <person name="Schaap P."/>
            <person name="Gloeckner G."/>
        </authorList>
    </citation>
    <scope>NUCLEOTIDE SEQUENCE [LARGE SCALE GENOMIC DNA]</scope>
    <source>
        <strain evidence="5">SH3</strain>
    </source>
</reference>
<evidence type="ECO:0000313" key="5">
    <source>
        <dbReference type="Proteomes" id="UP000007797"/>
    </source>
</evidence>
<dbReference type="GeneID" id="14877101"/>
<feature type="compositionally biased region" description="Low complexity" evidence="2">
    <location>
        <begin position="7"/>
        <end position="24"/>
    </location>
</feature>
<dbReference type="STRING" id="1054147.F4PHL2"/>
<dbReference type="AlphaFoldDB" id="F4PHL2"/>
<accession>F4PHL2</accession>
<feature type="region of interest" description="Disordered" evidence="2">
    <location>
        <begin position="114"/>
        <end position="137"/>
    </location>
</feature>
<dbReference type="GO" id="GO:0007076">
    <property type="term" value="P:mitotic chromosome condensation"/>
    <property type="evidence" value="ECO:0007669"/>
    <property type="project" value="InterPro"/>
</dbReference>
<dbReference type="OrthoDB" id="27187at2759"/>
<dbReference type="Pfam" id="PF12765">
    <property type="entry name" value="Cohesin_HEAT"/>
    <property type="match status" value="1"/>
</dbReference>
<evidence type="ECO:0000313" key="4">
    <source>
        <dbReference type="EMBL" id="EGG25196.1"/>
    </source>
</evidence>